<organism evidence="2 3">
    <name type="scientific">Kingdonia uniflora</name>
    <dbReference type="NCBI Taxonomy" id="39325"/>
    <lineage>
        <taxon>Eukaryota</taxon>
        <taxon>Viridiplantae</taxon>
        <taxon>Streptophyta</taxon>
        <taxon>Embryophyta</taxon>
        <taxon>Tracheophyta</taxon>
        <taxon>Spermatophyta</taxon>
        <taxon>Magnoliopsida</taxon>
        <taxon>Ranunculales</taxon>
        <taxon>Circaeasteraceae</taxon>
        <taxon>Kingdonia</taxon>
    </lineage>
</organism>
<comment type="caution">
    <text evidence="2">The sequence shown here is derived from an EMBL/GenBank/DDBJ whole genome shotgun (WGS) entry which is preliminary data.</text>
</comment>
<evidence type="ECO:0000313" key="2">
    <source>
        <dbReference type="EMBL" id="KAF6166789.1"/>
    </source>
</evidence>
<sequence length="203" mass="22956">MEINYPNPQNKSKHTYFQDTSSARSEISPPIWFPGMQRPSNSKEGGWSTFNNHGNNWILVTQQTSVVSTNRFDALDVDANKDDTQNGGSTEQKDTIQELKNAKVERSSNKEKEYTGDVGSEINKTRAEESNDNMGDGIHKEVGIRHQRKTTSEDNKAAKEARKMLNPTSWTDEVEDEENPNLGPNQSRKSSRLDSSYQEMTLI</sequence>
<dbReference type="Proteomes" id="UP000541444">
    <property type="component" value="Unassembled WGS sequence"/>
</dbReference>
<evidence type="ECO:0000256" key="1">
    <source>
        <dbReference type="SAM" id="MobiDB-lite"/>
    </source>
</evidence>
<feature type="region of interest" description="Disordered" evidence="1">
    <location>
        <begin position="78"/>
        <end position="203"/>
    </location>
</feature>
<proteinExistence type="predicted"/>
<feature type="compositionally biased region" description="Polar residues" evidence="1">
    <location>
        <begin position="182"/>
        <end position="203"/>
    </location>
</feature>
<feature type="region of interest" description="Disordered" evidence="1">
    <location>
        <begin position="1"/>
        <end position="25"/>
    </location>
</feature>
<evidence type="ECO:0000313" key="3">
    <source>
        <dbReference type="Proteomes" id="UP000541444"/>
    </source>
</evidence>
<gene>
    <name evidence="2" type="ORF">GIB67_005665</name>
</gene>
<protein>
    <submittedName>
        <fullName evidence="2">Uncharacterized protein</fullName>
    </submittedName>
</protein>
<accession>A0A7J7NHT0</accession>
<keyword evidence="3" id="KW-1185">Reference proteome</keyword>
<feature type="compositionally biased region" description="Basic and acidic residues" evidence="1">
    <location>
        <begin position="137"/>
        <end position="163"/>
    </location>
</feature>
<dbReference type="EMBL" id="JACGCM010000779">
    <property type="protein sequence ID" value="KAF6166789.1"/>
    <property type="molecule type" value="Genomic_DNA"/>
</dbReference>
<feature type="compositionally biased region" description="Basic and acidic residues" evidence="1">
    <location>
        <begin position="91"/>
        <end position="115"/>
    </location>
</feature>
<dbReference type="AlphaFoldDB" id="A0A7J7NHT0"/>
<name>A0A7J7NHT0_9MAGN</name>
<reference evidence="2 3" key="1">
    <citation type="journal article" date="2020" name="IScience">
        <title>Genome Sequencing of the Endangered Kingdonia uniflora (Circaeasteraceae, Ranunculales) Reveals Potential Mechanisms of Evolutionary Specialization.</title>
        <authorList>
            <person name="Sun Y."/>
            <person name="Deng T."/>
            <person name="Zhang A."/>
            <person name="Moore M.J."/>
            <person name="Landis J.B."/>
            <person name="Lin N."/>
            <person name="Zhang H."/>
            <person name="Zhang X."/>
            <person name="Huang J."/>
            <person name="Zhang X."/>
            <person name="Sun H."/>
            <person name="Wang H."/>
        </authorList>
    </citation>
    <scope>NUCLEOTIDE SEQUENCE [LARGE SCALE GENOMIC DNA]</scope>
    <source>
        <strain evidence="2">TB1705</strain>
        <tissue evidence="2">Leaf</tissue>
    </source>
</reference>